<gene>
    <name evidence="3" type="ORF">KDH_07500</name>
</gene>
<dbReference type="SUPFAM" id="SSF46894">
    <property type="entry name" value="C-terminal effector domain of the bipartite response regulators"/>
    <property type="match status" value="1"/>
</dbReference>
<dbReference type="RefSeq" id="WP_338247622.1">
    <property type="nucleotide sequence ID" value="NZ_BSRI01000001.1"/>
</dbReference>
<evidence type="ECO:0000256" key="1">
    <source>
        <dbReference type="SAM" id="Coils"/>
    </source>
</evidence>
<dbReference type="Proteomes" id="UP001344906">
    <property type="component" value="Unassembled WGS sequence"/>
</dbReference>
<evidence type="ECO:0000259" key="2">
    <source>
        <dbReference type="SMART" id="SM01043"/>
    </source>
</evidence>
<keyword evidence="1" id="KW-0175">Coiled coil</keyword>
<reference evidence="3 4" key="1">
    <citation type="submission" date="2023-02" db="EMBL/GenBank/DDBJ databases">
        <title>Dictyobacter halimunensis sp. nov., a new member of the class Ktedonobacteria from forest soil in a geothermal area.</title>
        <authorList>
            <person name="Rachmania M.K."/>
            <person name="Ningsih F."/>
            <person name="Sakai Y."/>
            <person name="Yabe S."/>
            <person name="Yokota A."/>
            <person name="Sjamsuridzal W."/>
        </authorList>
    </citation>
    <scope>NUCLEOTIDE SEQUENCE [LARGE SCALE GENOMIC DNA]</scope>
    <source>
        <strain evidence="3 4">S3.2.2.5</strain>
    </source>
</reference>
<dbReference type="SMART" id="SM01043">
    <property type="entry name" value="BTAD"/>
    <property type="match status" value="1"/>
</dbReference>
<protein>
    <recommendedName>
        <fullName evidence="2">Bacterial transcriptional activator domain-containing protein</fullName>
    </recommendedName>
</protein>
<dbReference type="Gene3D" id="1.10.10.10">
    <property type="entry name" value="Winged helix-like DNA-binding domain superfamily/Winged helix DNA-binding domain"/>
    <property type="match status" value="1"/>
</dbReference>
<dbReference type="PANTHER" id="PTHR35807">
    <property type="entry name" value="TRANSCRIPTIONAL REGULATOR REDD-RELATED"/>
    <property type="match status" value="1"/>
</dbReference>
<evidence type="ECO:0000313" key="3">
    <source>
        <dbReference type="EMBL" id="GLV53899.1"/>
    </source>
</evidence>
<name>A0ABQ6FNF7_9CHLR</name>
<dbReference type="InterPro" id="IPR016032">
    <property type="entry name" value="Sig_transdc_resp-reg_C-effctor"/>
</dbReference>
<dbReference type="InterPro" id="IPR011990">
    <property type="entry name" value="TPR-like_helical_dom_sf"/>
</dbReference>
<comment type="caution">
    <text evidence="3">The sequence shown here is derived from an EMBL/GenBank/DDBJ whole genome shotgun (WGS) entry which is preliminary data.</text>
</comment>
<dbReference type="SUPFAM" id="SSF48452">
    <property type="entry name" value="TPR-like"/>
    <property type="match status" value="1"/>
</dbReference>
<dbReference type="Pfam" id="PF03704">
    <property type="entry name" value="BTAD"/>
    <property type="match status" value="1"/>
</dbReference>
<accession>A0ABQ6FNF7</accession>
<evidence type="ECO:0000313" key="4">
    <source>
        <dbReference type="Proteomes" id="UP001344906"/>
    </source>
</evidence>
<dbReference type="InterPro" id="IPR005158">
    <property type="entry name" value="BTAD"/>
</dbReference>
<organism evidence="3 4">
    <name type="scientific">Dictyobacter halimunensis</name>
    <dbReference type="NCBI Taxonomy" id="3026934"/>
    <lineage>
        <taxon>Bacteria</taxon>
        <taxon>Bacillati</taxon>
        <taxon>Chloroflexota</taxon>
        <taxon>Ktedonobacteria</taxon>
        <taxon>Ktedonobacterales</taxon>
        <taxon>Dictyobacteraceae</taxon>
        <taxon>Dictyobacter</taxon>
    </lineage>
</organism>
<dbReference type="Gene3D" id="1.25.40.10">
    <property type="entry name" value="Tetratricopeptide repeat domain"/>
    <property type="match status" value="1"/>
</dbReference>
<dbReference type="EMBL" id="BSRI01000001">
    <property type="protein sequence ID" value="GLV53899.1"/>
    <property type="molecule type" value="Genomic_DNA"/>
</dbReference>
<proteinExistence type="predicted"/>
<feature type="domain" description="Bacterial transcriptional activator" evidence="2">
    <location>
        <begin position="104"/>
        <end position="260"/>
    </location>
</feature>
<sequence length="321" mass="36565">MSELKIALLGTPIVEHCGQRLTFYDRKTLALLIYLATETGVHSRQKLARLLWTESDTAHGRAALRIALLHVRQALEEKTPAQHTAHLLITHDTLGLDLSSGIELDLHAFEAAWTLLQQLPTPEMMPGEARRTVIAHLQQAIAFYRGGFLDNFALRDAIDFDHWVGTQRQIWFKRMEQILDWLSQLQKAEGQIEQAIETVERWRTYDALNETVYLRLMQLHFSLGNRVAALKTYETCQEVLRAELSARPSSKLQALADLIRNTSSAPRIKSSSFSSIWSHLDWPIRHFYCPKSTPGAPGSLETKRNGPFVALYRIEHLTAVH</sequence>
<dbReference type="InterPro" id="IPR051677">
    <property type="entry name" value="AfsR-DnrI-RedD_regulator"/>
</dbReference>
<feature type="coiled-coil region" evidence="1">
    <location>
        <begin position="178"/>
        <end position="205"/>
    </location>
</feature>
<dbReference type="InterPro" id="IPR036388">
    <property type="entry name" value="WH-like_DNA-bd_sf"/>
</dbReference>
<keyword evidence="4" id="KW-1185">Reference proteome</keyword>